<sequence length="49" mass="5221">MLKRSGRHGCNLWIPPCRGGAAVAQALQRGETADAARRALLDLAAIHRA</sequence>
<organism evidence="1 2">
    <name type="scientific">Castellaniella defragrans (strain DSM 12143 / CCUG 39792 / 65Phen)</name>
    <name type="common">Alcaligenes defragrans</name>
    <dbReference type="NCBI Taxonomy" id="1437824"/>
    <lineage>
        <taxon>Bacteria</taxon>
        <taxon>Pseudomonadati</taxon>
        <taxon>Pseudomonadota</taxon>
        <taxon>Betaproteobacteria</taxon>
        <taxon>Burkholderiales</taxon>
        <taxon>Alcaligenaceae</taxon>
        <taxon>Castellaniella</taxon>
    </lineage>
</organism>
<dbReference type="KEGG" id="cdn:BN940_01926"/>
<dbReference type="HOGENOM" id="CLU_3133687_0_0_4"/>
<proteinExistence type="predicted"/>
<evidence type="ECO:0000313" key="1">
    <source>
        <dbReference type="EMBL" id="CDM22861.1"/>
    </source>
</evidence>
<reference evidence="1 2" key="1">
    <citation type="journal article" date="2014" name="BMC Microbiol.">
        <title>The oxygen-independent metabolism of cyclic monoterpenes in Castellaniella defragrans 65Phen.</title>
        <authorList>
            <person name="Petasch J."/>
            <person name="Disch E.M."/>
            <person name="Markert S."/>
            <person name="Becher D."/>
            <person name="Schweder T."/>
            <person name="Huttel B."/>
            <person name="Reinhardt R."/>
            <person name="Harder J."/>
        </authorList>
    </citation>
    <scope>NUCLEOTIDE SEQUENCE [LARGE SCALE GENOMIC DNA]</scope>
    <source>
        <strain evidence="1">65Phen</strain>
    </source>
</reference>
<dbReference type="EMBL" id="HG916765">
    <property type="protein sequence ID" value="CDM22861.1"/>
    <property type="molecule type" value="Genomic_DNA"/>
</dbReference>
<keyword evidence="2" id="KW-1185">Reference proteome</keyword>
<gene>
    <name evidence="1" type="ORF">BN940_01926</name>
</gene>
<protein>
    <submittedName>
        <fullName evidence="1">Uncharacterized protein</fullName>
    </submittedName>
</protein>
<evidence type="ECO:0000313" key="2">
    <source>
        <dbReference type="Proteomes" id="UP000019805"/>
    </source>
</evidence>
<name>W8X1T4_CASD6</name>
<dbReference type="Proteomes" id="UP000019805">
    <property type="component" value="Chromosome"/>
</dbReference>
<accession>W8X1T4</accession>
<dbReference type="AlphaFoldDB" id="W8X1T4"/>